<evidence type="ECO:0000313" key="2">
    <source>
        <dbReference type="EMBL" id="KAF2530843.1"/>
    </source>
</evidence>
<organism evidence="2">
    <name type="scientific">Brassica cretica</name>
    <name type="common">Mustard</name>
    <dbReference type="NCBI Taxonomy" id="69181"/>
    <lineage>
        <taxon>Eukaryota</taxon>
        <taxon>Viridiplantae</taxon>
        <taxon>Streptophyta</taxon>
        <taxon>Embryophyta</taxon>
        <taxon>Tracheophyta</taxon>
        <taxon>Spermatophyta</taxon>
        <taxon>Magnoliopsida</taxon>
        <taxon>eudicotyledons</taxon>
        <taxon>Gunneridae</taxon>
        <taxon>Pentapetalae</taxon>
        <taxon>rosids</taxon>
        <taxon>malvids</taxon>
        <taxon>Brassicales</taxon>
        <taxon>Brassicaceae</taxon>
        <taxon>Brassiceae</taxon>
        <taxon>Brassica</taxon>
    </lineage>
</organism>
<feature type="region of interest" description="Disordered" evidence="1">
    <location>
        <begin position="386"/>
        <end position="409"/>
    </location>
</feature>
<dbReference type="AlphaFoldDB" id="A0A8S9FBZ0"/>
<reference evidence="2" key="1">
    <citation type="submission" date="2019-12" db="EMBL/GenBank/DDBJ databases">
        <title>Genome sequencing and annotation of Brassica cretica.</title>
        <authorList>
            <person name="Studholme D.J."/>
            <person name="Sarris P.F."/>
        </authorList>
    </citation>
    <scope>NUCLEOTIDE SEQUENCE</scope>
    <source>
        <strain evidence="2">PFS-102/07</strain>
        <tissue evidence="2">Leaf</tissue>
    </source>
</reference>
<dbReference type="EMBL" id="QGKY02002305">
    <property type="protein sequence ID" value="KAF2530843.1"/>
    <property type="molecule type" value="Genomic_DNA"/>
</dbReference>
<feature type="region of interest" description="Disordered" evidence="1">
    <location>
        <begin position="24"/>
        <end position="43"/>
    </location>
</feature>
<feature type="region of interest" description="Disordered" evidence="1">
    <location>
        <begin position="557"/>
        <end position="591"/>
    </location>
</feature>
<feature type="region of interest" description="Disordered" evidence="1">
    <location>
        <begin position="490"/>
        <end position="535"/>
    </location>
</feature>
<sequence length="591" mass="67445">MDFGRTLIDETRAISSDKLTEISVDDEHQTSIDSTPPEAGKYSLTDDANERVVLGEPKERDNEWKFSLQDYLNPGRTYSNRSAIRLPKDDTKKSGNSPEYLFMGQNQFGIYQIDDDTLSELEQQIDFVDSQTLKNNYLNPDSFTQNYDATVGSRRGRAKFRLNQAFMGNRKLATDLNGKIDIIFSELMRKFDVLNEHIKRLDSQVVENATAIKRETGRLPGRTDANPKRQVNAVLLRSGKHLVSRAIKINNTEKHVVVEEAGESRPRPIILDDPNTESEIPREIERPTTEKEAIDLEEEEGGLEEDVDIDRQENIDRQTTVNIDRDYGNNVDRLSTPAEPAVEKVYRTLPPFPPNKTQTKRELDRAICKKAFDKITLEMPLSDEIKTDESRTKRRFDTNSPAPDTRKAAKSLTCRNRAIEDAWDDYDSIFYNAWRKVSIEPTRFVDPDVVRALDDRDWCFRDEDGIHLVRLPLQSLTDFAHGLSSIHFRPDPRRVRAPAAQPRRYTVQRPGGPQPHRPKEALPPFPPMTDMSTRPEGDFQRVVVDALTAIWARVSRCRCSSRKSVRASSPSAAGPSRQRRGTSSDETTDED</sequence>
<gene>
    <name evidence="2" type="ORF">F2Q70_00031841</name>
</gene>
<name>A0A8S9FBZ0_BRACR</name>
<feature type="compositionally biased region" description="Low complexity" evidence="1">
    <location>
        <begin position="566"/>
        <end position="576"/>
    </location>
</feature>
<feature type="compositionally biased region" description="Basic and acidic residues" evidence="1">
    <location>
        <begin position="386"/>
        <end position="397"/>
    </location>
</feature>
<protein>
    <submittedName>
        <fullName evidence="2">Uncharacterized protein</fullName>
    </submittedName>
</protein>
<comment type="caution">
    <text evidence="2">The sequence shown here is derived from an EMBL/GenBank/DDBJ whole genome shotgun (WGS) entry which is preliminary data.</text>
</comment>
<proteinExistence type="predicted"/>
<evidence type="ECO:0000256" key="1">
    <source>
        <dbReference type="SAM" id="MobiDB-lite"/>
    </source>
</evidence>
<accession>A0A8S9FBZ0</accession>